<evidence type="ECO:0000259" key="5">
    <source>
        <dbReference type="PROSITE" id="PS50104"/>
    </source>
</evidence>
<dbReference type="InterPro" id="IPR035897">
    <property type="entry name" value="Toll_tir_struct_dom_sf"/>
</dbReference>
<feature type="region of interest" description="Disordered" evidence="4">
    <location>
        <begin position="1"/>
        <end position="38"/>
    </location>
</feature>
<dbReference type="InterPro" id="IPR044974">
    <property type="entry name" value="Disease_R_plants"/>
</dbReference>
<dbReference type="GO" id="GO:0006952">
    <property type="term" value="P:defense response"/>
    <property type="evidence" value="ECO:0007669"/>
    <property type="project" value="InterPro"/>
</dbReference>
<reference evidence="6" key="1">
    <citation type="submission" date="2023-03" db="EMBL/GenBank/DDBJ databases">
        <title>Chromosome-scale reference genome and RAD-based genetic map of yellow starthistle (Centaurea solstitialis) reveal putative structural variation and QTLs associated with invader traits.</title>
        <authorList>
            <person name="Reatini B."/>
            <person name="Cang F.A."/>
            <person name="Jiang Q."/>
            <person name="Mckibben M.T.W."/>
            <person name="Barker M.S."/>
            <person name="Rieseberg L.H."/>
            <person name="Dlugosch K.M."/>
        </authorList>
    </citation>
    <scope>NUCLEOTIDE SEQUENCE</scope>
    <source>
        <strain evidence="6">CAN-66</strain>
        <tissue evidence="6">Leaf</tissue>
    </source>
</reference>
<dbReference type="GO" id="GO:0043531">
    <property type="term" value="F:ADP binding"/>
    <property type="evidence" value="ECO:0007669"/>
    <property type="project" value="InterPro"/>
</dbReference>
<dbReference type="Gene3D" id="3.40.50.300">
    <property type="entry name" value="P-loop containing nucleotide triphosphate hydrolases"/>
    <property type="match status" value="1"/>
</dbReference>
<sequence>MLHFSGRKLSKARKLRVLQSSSPHSIPTPSSSSSSSQSCKHDVFLSFRGTDTRNTIVDHLYSALVQQGIGTYKDDKTLPRGETIGPSLLKAIEESQVAVVVFSENYADSSWCLQELAHIMKCKDERGLIVMPIFYHMDPSELRKQKGKYGAALAKHESGKKNVESWRKALVDAGNLSGDVANGPETVFIKQIVDTLSNRLMCAPISSDHEDLIGIEVRLQDLKSKMEMESDAVMMVGIWGLGGGGKTTLASALYDEISGNFDGSCILKDVREESNKHGLPKMQKEILSLVLKLKAEEVVGDVGRLIKSRFRRKKILMVLDDVDNVDQLKELAGSNVWFGEGSRIIITTRDSHLLNAHKVNVTYNISLLNDEEAMKLFYMHAPRGDRPLEDYERLSKDVVSYACGLPLALKVLGSFLCDKDMSECRSALARLKEIPDGDIVQKLKISYDGLKPMEKELFLDIACFFRGWEKDRPMVIFEASGFHPVIGITVLRQKALITLSEEGRFEMHDLIQEMAHYIVRGENQKNPELHSRVWKDEDVVSICVMDSTKLMLEVNDRIKALRVRFEGVSQFPPSFPDVVGNMKKLRWIYMYGYQATSLPREFQPMELCYLKLGCSRVEQLWEGNKRLPNLKVLDLIGSSELSRTPNLDGLPCLERLILTACNSLKEIHPSIGYHESIIFLNLRGCSALEIFPPIIRMKKLETLLLSGCSQLRKFPEIQTSLDNLVKLSLRGSGIEIVPSSVGRYCTNLLSLDLRNCRNLQSIEGNFRFLKHLKGLYLDCCNQIKNIPTEGLFDIECSLQLLSLSGMSLENLHRGAVNGILGFSHFLRRLNLGSCNLVDGDISPVFCKGLSNLQALDLSGNKFSRLHSSLLQLPRLKFLNLSSCESLVELPDLPSSIAILIAERCKSLDIVGDFPTSDLKWLWKVSLTTYNTSGDGGRIVQSMLQGNAVEDYFISILLCDERHRGDYVPIRGFALDTFTLQLPCNWYSEFSGFLVYIDECYFGTDKVIIKDVVGVENEDEVLEVSDKTEDDEDTMKNEDEVSKVSDETDDDEVSEVSDETDDDEDTMRVTVVWYISFGSLRNTLWWNSTHDTISFFVPGPLLKVELVPRRTDGDDSRQRAKDIRYHSNFWDEESTNKKTFEIISDSKSSIEIQWGHRYLHEYMFQ</sequence>
<dbReference type="FunFam" id="3.40.50.10140:FF:000007">
    <property type="entry name" value="Disease resistance protein (TIR-NBS-LRR class)"/>
    <property type="match status" value="1"/>
</dbReference>
<dbReference type="Gene3D" id="3.80.10.10">
    <property type="entry name" value="Ribonuclease Inhibitor"/>
    <property type="match status" value="2"/>
</dbReference>
<dbReference type="Gene3D" id="1.10.8.430">
    <property type="entry name" value="Helical domain of apoptotic protease-activating factors"/>
    <property type="match status" value="1"/>
</dbReference>
<dbReference type="SUPFAM" id="SSF52200">
    <property type="entry name" value="Toll/Interleukin receptor TIR domain"/>
    <property type="match status" value="1"/>
</dbReference>
<keyword evidence="7" id="KW-1185">Reference proteome</keyword>
<name>A0AA38T6E9_9ASTR</name>
<dbReference type="InterPro" id="IPR003591">
    <property type="entry name" value="Leu-rich_rpt_typical-subtyp"/>
</dbReference>
<feature type="region of interest" description="Disordered" evidence="4">
    <location>
        <begin position="1020"/>
        <end position="1062"/>
    </location>
</feature>
<dbReference type="Proteomes" id="UP001172457">
    <property type="component" value="Chromosome 4"/>
</dbReference>
<evidence type="ECO:0000313" key="6">
    <source>
        <dbReference type="EMBL" id="KAJ9554334.1"/>
    </source>
</evidence>
<dbReference type="InterPro" id="IPR000157">
    <property type="entry name" value="TIR_dom"/>
</dbReference>
<dbReference type="Gene3D" id="3.40.50.10140">
    <property type="entry name" value="Toll/interleukin-1 receptor homology (TIR) domain"/>
    <property type="match status" value="1"/>
</dbReference>
<dbReference type="InterPro" id="IPR042197">
    <property type="entry name" value="Apaf_helical"/>
</dbReference>
<dbReference type="SUPFAM" id="SSF52540">
    <property type="entry name" value="P-loop containing nucleoside triphosphate hydrolases"/>
    <property type="match status" value="1"/>
</dbReference>
<dbReference type="PANTHER" id="PTHR11017">
    <property type="entry name" value="LEUCINE-RICH REPEAT-CONTAINING PROTEIN"/>
    <property type="match status" value="1"/>
</dbReference>
<dbReference type="InterPro" id="IPR032675">
    <property type="entry name" value="LRR_dom_sf"/>
</dbReference>
<feature type="compositionally biased region" description="Low complexity" evidence="4">
    <location>
        <begin position="20"/>
        <end position="38"/>
    </location>
</feature>
<dbReference type="InterPro" id="IPR002182">
    <property type="entry name" value="NB-ARC"/>
</dbReference>
<evidence type="ECO:0000256" key="4">
    <source>
        <dbReference type="SAM" id="MobiDB-lite"/>
    </source>
</evidence>
<dbReference type="AlphaFoldDB" id="A0AA38T6E9"/>
<dbReference type="Pfam" id="PF00931">
    <property type="entry name" value="NB-ARC"/>
    <property type="match status" value="1"/>
</dbReference>
<dbReference type="SUPFAM" id="SSF52058">
    <property type="entry name" value="L domain-like"/>
    <property type="match status" value="1"/>
</dbReference>
<dbReference type="Pfam" id="PF13855">
    <property type="entry name" value="LRR_8"/>
    <property type="match status" value="1"/>
</dbReference>
<protein>
    <recommendedName>
        <fullName evidence="5">TIR domain-containing protein</fullName>
    </recommendedName>
</protein>
<dbReference type="SMART" id="SM00369">
    <property type="entry name" value="LRR_TYP"/>
    <property type="match status" value="4"/>
</dbReference>
<evidence type="ECO:0000313" key="7">
    <source>
        <dbReference type="Proteomes" id="UP001172457"/>
    </source>
</evidence>
<dbReference type="InterPro" id="IPR058192">
    <property type="entry name" value="WHD_ROQ1-like"/>
</dbReference>
<feature type="compositionally biased region" description="Basic and acidic residues" evidence="4">
    <location>
        <begin position="1033"/>
        <end position="1045"/>
    </location>
</feature>
<dbReference type="PANTHER" id="PTHR11017:SF340">
    <property type="entry name" value="NB-ARC-RELATED"/>
    <property type="match status" value="1"/>
</dbReference>
<feature type="compositionally biased region" description="Acidic residues" evidence="4">
    <location>
        <begin position="1046"/>
        <end position="1062"/>
    </location>
</feature>
<dbReference type="InterPro" id="IPR001611">
    <property type="entry name" value="Leu-rich_rpt"/>
</dbReference>
<accession>A0AA38T6E9</accession>
<dbReference type="PROSITE" id="PS50104">
    <property type="entry name" value="TIR"/>
    <property type="match status" value="1"/>
</dbReference>
<dbReference type="InterPro" id="IPR027417">
    <property type="entry name" value="P-loop_NTPase"/>
</dbReference>
<dbReference type="Pfam" id="PF23282">
    <property type="entry name" value="WHD_ROQ1"/>
    <property type="match status" value="1"/>
</dbReference>
<dbReference type="GO" id="GO:0007165">
    <property type="term" value="P:signal transduction"/>
    <property type="evidence" value="ECO:0007669"/>
    <property type="project" value="InterPro"/>
</dbReference>
<dbReference type="PRINTS" id="PR00364">
    <property type="entry name" value="DISEASERSIST"/>
</dbReference>
<dbReference type="SMART" id="SM00255">
    <property type="entry name" value="TIR"/>
    <property type="match status" value="1"/>
</dbReference>
<keyword evidence="3" id="KW-0520">NAD</keyword>
<keyword evidence="2" id="KW-0677">Repeat</keyword>
<keyword evidence="1" id="KW-0433">Leucine-rich repeat</keyword>
<feature type="domain" description="TIR" evidence="5">
    <location>
        <begin position="39"/>
        <end position="200"/>
    </location>
</feature>
<dbReference type="PROSITE" id="PS51450">
    <property type="entry name" value="LRR"/>
    <property type="match status" value="1"/>
</dbReference>
<evidence type="ECO:0000256" key="3">
    <source>
        <dbReference type="ARBA" id="ARBA00023027"/>
    </source>
</evidence>
<organism evidence="6 7">
    <name type="scientific">Centaurea solstitialis</name>
    <name type="common">yellow star-thistle</name>
    <dbReference type="NCBI Taxonomy" id="347529"/>
    <lineage>
        <taxon>Eukaryota</taxon>
        <taxon>Viridiplantae</taxon>
        <taxon>Streptophyta</taxon>
        <taxon>Embryophyta</taxon>
        <taxon>Tracheophyta</taxon>
        <taxon>Spermatophyta</taxon>
        <taxon>Magnoliopsida</taxon>
        <taxon>eudicotyledons</taxon>
        <taxon>Gunneridae</taxon>
        <taxon>Pentapetalae</taxon>
        <taxon>asterids</taxon>
        <taxon>campanulids</taxon>
        <taxon>Asterales</taxon>
        <taxon>Asteraceae</taxon>
        <taxon>Carduoideae</taxon>
        <taxon>Cardueae</taxon>
        <taxon>Centaureinae</taxon>
        <taxon>Centaurea</taxon>
    </lineage>
</organism>
<comment type="caution">
    <text evidence="6">The sequence shown here is derived from an EMBL/GenBank/DDBJ whole genome shotgun (WGS) entry which is preliminary data.</text>
</comment>
<proteinExistence type="predicted"/>
<dbReference type="GO" id="GO:0051707">
    <property type="term" value="P:response to other organism"/>
    <property type="evidence" value="ECO:0007669"/>
    <property type="project" value="UniProtKB-ARBA"/>
</dbReference>
<evidence type="ECO:0000256" key="1">
    <source>
        <dbReference type="ARBA" id="ARBA00022614"/>
    </source>
</evidence>
<dbReference type="Pfam" id="PF01582">
    <property type="entry name" value="TIR"/>
    <property type="match status" value="1"/>
</dbReference>
<dbReference type="EMBL" id="JARYMX010000004">
    <property type="protein sequence ID" value="KAJ9554334.1"/>
    <property type="molecule type" value="Genomic_DNA"/>
</dbReference>
<feature type="compositionally biased region" description="Acidic residues" evidence="4">
    <location>
        <begin position="1020"/>
        <end position="1032"/>
    </location>
</feature>
<evidence type="ECO:0000256" key="2">
    <source>
        <dbReference type="ARBA" id="ARBA00022737"/>
    </source>
</evidence>
<gene>
    <name evidence="6" type="ORF">OSB04_018379</name>
</gene>
<feature type="compositionally biased region" description="Basic residues" evidence="4">
    <location>
        <begin position="1"/>
        <end position="16"/>
    </location>
</feature>